<reference evidence="1 2" key="1">
    <citation type="journal article" date="2014" name="Int. J. Syst. Evol. Microbiol.">
        <title>Listeria floridensis sp. nov., Listeria aquatica sp. nov., Listeria cornellensis sp. nov., Listeria riparia sp. nov. and Listeria grandensis sp. nov., from agricultural and natural environments.</title>
        <authorList>
            <person name="den Bakker H.C."/>
            <person name="Warchocki S."/>
            <person name="Wright E.M."/>
            <person name="Allred A.F."/>
            <person name="Ahlstrom C."/>
            <person name="Manuel C.S."/>
            <person name="Stasiewicz M.J."/>
            <person name="Burrell A."/>
            <person name="Roof S."/>
            <person name="Strawn L."/>
            <person name="Fortes E.D."/>
            <person name="Nightingale K.K."/>
            <person name="Kephart D."/>
            <person name="Wiedmann M."/>
        </authorList>
    </citation>
    <scope>NUCLEOTIDE SEQUENCE [LARGE SCALE GENOMIC DNA]</scope>
    <source>
        <strain evidence="2">FSL F6-969</strain>
    </source>
</reference>
<organism evidence="1 2">
    <name type="scientific">Listeria cornellensis FSL F6-0969</name>
    <dbReference type="NCBI Taxonomy" id="1265820"/>
    <lineage>
        <taxon>Bacteria</taxon>
        <taxon>Bacillati</taxon>
        <taxon>Bacillota</taxon>
        <taxon>Bacilli</taxon>
        <taxon>Bacillales</taxon>
        <taxon>Listeriaceae</taxon>
        <taxon>Listeria</taxon>
    </lineage>
</organism>
<sequence length="173" mass="19815">MIDVHDEDAIEFKQCNDKYCSLCRNIEKKQSELNKSFNGIADTKPDTSLEGLTRSEKTKVIRLRLDAKNEEDYFELRDEGLIDKLIAQEWQVPSGSLARWKQSNNIVTKAMQLDISVADYNDMRDQGLSDSAIAMTLDVDISDVSCFKRKNGIKNERVSKYFRRSGHATKISK</sequence>
<dbReference type="EMBL" id="AODE01000026">
    <property type="protein sequence ID" value="EUJ27336.1"/>
    <property type="molecule type" value="Genomic_DNA"/>
</dbReference>
<keyword evidence="2" id="KW-1185">Reference proteome</keyword>
<proteinExistence type="predicted"/>
<protein>
    <submittedName>
        <fullName evidence="1">Uncharacterized protein</fullName>
    </submittedName>
</protein>
<dbReference type="RefSeq" id="WP_036080680.1">
    <property type="nucleotide sequence ID" value="NZ_AODE01000026.1"/>
</dbReference>
<evidence type="ECO:0000313" key="2">
    <source>
        <dbReference type="Proteomes" id="UP000019254"/>
    </source>
</evidence>
<dbReference type="Proteomes" id="UP000019254">
    <property type="component" value="Unassembled WGS sequence"/>
</dbReference>
<evidence type="ECO:0000313" key="1">
    <source>
        <dbReference type="EMBL" id="EUJ27336.1"/>
    </source>
</evidence>
<dbReference type="AlphaFoldDB" id="W7BVK2"/>
<accession>W7BVK2</accession>
<dbReference type="PATRIC" id="fig|1265820.5.peg.2653"/>
<name>W7BVK2_9LIST</name>
<dbReference type="STRING" id="1265820.PCORN_13442"/>
<gene>
    <name evidence="1" type="ORF">PCORN_13442</name>
</gene>
<comment type="caution">
    <text evidence="1">The sequence shown here is derived from an EMBL/GenBank/DDBJ whole genome shotgun (WGS) entry which is preliminary data.</text>
</comment>